<feature type="domain" description="DUF2510" evidence="9">
    <location>
        <begin position="5"/>
        <end position="35"/>
    </location>
</feature>
<evidence type="ECO:0000256" key="1">
    <source>
        <dbReference type="ARBA" id="ARBA00004651"/>
    </source>
</evidence>
<evidence type="ECO:0000259" key="8">
    <source>
        <dbReference type="Pfam" id="PF06271"/>
    </source>
</evidence>
<evidence type="ECO:0000256" key="7">
    <source>
        <dbReference type="SAM" id="Phobius"/>
    </source>
</evidence>
<feature type="compositionally biased region" description="Polar residues" evidence="6">
    <location>
        <begin position="98"/>
        <end position="107"/>
    </location>
</feature>
<accession>A0A345NRW9</accession>
<name>A0A345NRW9_9MICO</name>
<feature type="domain" description="RDD" evidence="8">
    <location>
        <begin position="128"/>
        <end position="283"/>
    </location>
</feature>
<feature type="region of interest" description="Disordered" evidence="6">
    <location>
        <begin position="26"/>
        <end position="122"/>
    </location>
</feature>
<dbReference type="Pfam" id="PF10708">
    <property type="entry name" value="DUF2510"/>
    <property type="match status" value="1"/>
</dbReference>
<evidence type="ECO:0000256" key="3">
    <source>
        <dbReference type="ARBA" id="ARBA00022692"/>
    </source>
</evidence>
<comment type="subcellular location">
    <subcellularLocation>
        <location evidence="1">Cell membrane</location>
        <topology evidence="1">Multi-pass membrane protein</topology>
    </subcellularLocation>
</comment>
<keyword evidence="4 7" id="KW-1133">Transmembrane helix</keyword>
<keyword evidence="3 7" id="KW-0812">Transmembrane</keyword>
<gene>
    <name evidence="10" type="ORF">DV701_00375</name>
</gene>
<keyword evidence="5 7" id="KW-0472">Membrane</keyword>
<reference evidence="10 11" key="1">
    <citation type="submission" date="2018-07" db="EMBL/GenBank/DDBJ databases">
        <title>Complete genome sequencing of Ornithinimicrobium sp. AMA3305.</title>
        <authorList>
            <person name="Bae J.-W."/>
        </authorList>
    </citation>
    <scope>NUCLEOTIDE SEQUENCE [LARGE SCALE GENOMIC DNA]</scope>
    <source>
        <strain evidence="10 11">AMA3305</strain>
    </source>
</reference>
<feature type="compositionally biased region" description="Low complexity" evidence="6">
    <location>
        <begin position="39"/>
        <end position="58"/>
    </location>
</feature>
<protein>
    <submittedName>
        <fullName evidence="10">RDD family protein</fullName>
    </submittedName>
</protein>
<dbReference type="InterPro" id="IPR010432">
    <property type="entry name" value="RDD"/>
</dbReference>
<evidence type="ECO:0000256" key="4">
    <source>
        <dbReference type="ARBA" id="ARBA00022989"/>
    </source>
</evidence>
<feature type="transmembrane region" description="Helical" evidence="7">
    <location>
        <begin position="139"/>
        <end position="161"/>
    </location>
</feature>
<dbReference type="EMBL" id="CP031229">
    <property type="protein sequence ID" value="AXH97777.1"/>
    <property type="molecule type" value="Genomic_DNA"/>
</dbReference>
<dbReference type="OrthoDB" id="5244233at2"/>
<organism evidence="10 11">
    <name type="scientific">Ornithinimicrobium avium</name>
    <dbReference type="NCBI Taxonomy" id="2283195"/>
    <lineage>
        <taxon>Bacteria</taxon>
        <taxon>Bacillati</taxon>
        <taxon>Actinomycetota</taxon>
        <taxon>Actinomycetes</taxon>
        <taxon>Micrococcales</taxon>
        <taxon>Ornithinimicrobiaceae</taxon>
        <taxon>Ornithinimicrobium</taxon>
    </lineage>
</organism>
<dbReference type="AlphaFoldDB" id="A0A345NRW9"/>
<feature type="compositionally biased region" description="Gly residues" evidence="6">
    <location>
        <begin position="59"/>
        <end position="84"/>
    </location>
</feature>
<dbReference type="PANTHER" id="PTHR36115">
    <property type="entry name" value="PROLINE-RICH ANTIGEN HOMOLOG-RELATED"/>
    <property type="match status" value="1"/>
</dbReference>
<dbReference type="InterPro" id="IPR018929">
    <property type="entry name" value="DUF2510"/>
</dbReference>
<dbReference type="RefSeq" id="WP_114930475.1">
    <property type="nucleotide sequence ID" value="NZ_CP031229.1"/>
</dbReference>
<proteinExistence type="predicted"/>
<dbReference type="Pfam" id="PF06271">
    <property type="entry name" value="RDD"/>
    <property type="match status" value="1"/>
</dbReference>
<evidence type="ECO:0000256" key="2">
    <source>
        <dbReference type="ARBA" id="ARBA00022475"/>
    </source>
</evidence>
<dbReference type="InterPro" id="IPR051791">
    <property type="entry name" value="Pra-immunoreactive"/>
</dbReference>
<dbReference type="KEGG" id="orn:DV701_00375"/>
<feature type="transmembrane region" description="Helical" evidence="7">
    <location>
        <begin position="189"/>
        <end position="209"/>
    </location>
</feature>
<evidence type="ECO:0000256" key="5">
    <source>
        <dbReference type="ARBA" id="ARBA00023136"/>
    </source>
</evidence>
<evidence type="ECO:0000259" key="9">
    <source>
        <dbReference type="Pfam" id="PF10708"/>
    </source>
</evidence>
<dbReference type="GO" id="GO:0005886">
    <property type="term" value="C:plasma membrane"/>
    <property type="evidence" value="ECO:0007669"/>
    <property type="project" value="UniProtKB-SubCell"/>
</dbReference>
<evidence type="ECO:0000256" key="6">
    <source>
        <dbReference type="SAM" id="MobiDB-lite"/>
    </source>
</evidence>
<dbReference type="Proteomes" id="UP000253790">
    <property type="component" value="Chromosome"/>
</dbReference>
<evidence type="ECO:0000313" key="10">
    <source>
        <dbReference type="EMBL" id="AXH97777.1"/>
    </source>
</evidence>
<keyword evidence="2" id="KW-1003">Cell membrane</keyword>
<evidence type="ECO:0000313" key="11">
    <source>
        <dbReference type="Proteomes" id="UP000253790"/>
    </source>
</evidence>
<sequence>MSQQAGWYDDPENADNLRYWDGVQWTDHKSPKRKPGLDQAGKAAQAGWGAAPGQQGQQSQGGHGGVHQGYGQQGHGQQGHGQQGGHDPSNPYAGGTQPPFQGQQWQSMPGGHQLQGLPVPTTPDGQPLAGWWHRVAARIIDGVIILAVGLALLPVLAPGYWSGLMDFAMSQDDPFAPLPADLVALQLRWTLGVGVLGLAYEIIMVTMVGGTLGKLATGLRIRLREEPGKIGWVPSLLRALVYQGVGIVSQLSTVLGFLALFPVLDVLWPLWDSKKQAIHDKAARTNVVRNR</sequence>
<keyword evidence="11" id="KW-1185">Reference proteome</keyword>